<dbReference type="AlphaFoldDB" id="A0A915CM82"/>
<feature type="transmembrane region" description="Helical" evidence="1">
    <location>
        <begin position="23"/>
        <end position="42"/>
    </location>
</feature>
<feature type="transmembrane region" description="Helical" evidence="1">
    <location>
        <begin position="138"/>
        <end position="160"/>
    </location>
</feature>
<sequence>MQNLTEPSGSHFSIETVHRYNEYLASLCGFFATSLLLYLIRFKNSKELKSYSPMLQLACFFDFVLLVAGVMSVTQIEITPSATFVFMGSFLEHTSLTIHAILLFLHLCASSNISFVQIQFYYRYVLICRKDTLSGQKICLLASFALFLSCIDASVTVWCFTKTTDSQSMFESFLKGIYWRQPSGQLRAFLVADTQSFEFIFLALYAFIVVGMGYTLLIWFFYKINKELKKSAQLMTAKTKLLHRQLNAVLLIQSIAPFVVSIIPISFIFINAILHIEIVPGMGLLTTMTLAWIPVVNCTATIMLIGPFRKFVLSKWVIVFGRCYSPEKRTRLRMSFSVTAVGPQYKPSRSNSDNEEHHRPEERKGSIWVLMNKVNLNRLSLPVIGATA</sequence>
<reference evidence="3" key="1">
    <citation type="submission" date="2022-11" db="UniProtKB">
        <authorList>
            <consortium name="WormBaseParasite"/>
        </authorList>
    </citation>
    <scope>IDENTIFICATION</scope>
</reference>
<dbReference type="SUPFAM" id="SSF81321">
    <property type="entry name" value="Family A G protein-coupled receptor-like"/>
    <property type="match status" value="1"/>
</dbReference>
<evidence type="ECO:0000256" key="1">
    <source>
        <dbReference type="SAM" id="Phobius"/>
    </source>
</evidence>
<keyword evidence="1" id="KW-0812">Transmembrane</keyword>
<feature type="transmembrane region" description="Helical" evidence="1">
    <location>
        <begin position="54"/>
        <end position="76"/>
    </location>
</feature>
<feature type="transmembrane region" description="Helical" evidence="1">
    <location>
        <begin position="282"/>
        <end position="305"/>
    </location>
</feature>
<keyword evidence="1" id="KW-0472">Membrane</keyword>
<dbReference type="PANTHER" id="PTHR22943">
    <property type="entry name" value="7-TRANSMEMBRANE DOMAIN RECEPTOR C.ELEGANS"/>
    <property type="match status" value="1"/>
</dbReference>
<evidence type="ECO:0000313" key="3">
    <source>
        <dbReference type="WBParaSite" id="jg10120"/>
    </source>
</evidence>
<keyword evidence="1" id="KW-1133">Transmembrane helix</keyword>
<proteinExistence type="predicted"/>
<dbReference type="Pfam" id="PF10326">
    <property type="entry name" value="7TM_GPCR_Str"/>
    <property type="match status" value="1"/>
</dbReference>
<feature type="transmembrane region" description="Helical" evidence="1">
    <location>
        <begin position="96"/>
        <end position="118"/>
    </location>
</feature>
<protein>
    <submittedName>
        <fullName evidence="3">G protein-coupled receptor</fullName>
    </submittedName>
</protein>
<dbReference type="InterPro" id="IPR019428">
    <property type="entry name" value="7TM_GPCR_serpentine_rcpt_Str"/>
</dbReference>
<dbReference type="PANTHER" id="PTHR22943:SF248">
    <property type="entry name" value="SEVEN TM RECEPTOR"/>
    <property type="match status" value="1"/>
</dbReference>
<accession>A0A915CM82</accession>
<feature type="transmembrane region" description="Helical" evidence="1">
    <location>
        <begin position="199"/>
        <end position="222"/>
    </location>
</feature>
<keyword evidence="2" id="KW-1185">Reference proteome</keyword>
<evidence type="ECO:0000313" key="2">
    <source>
        <dbReference type="Proteomes" id="UP000887574"/>
    </source>
</evidence>
<organism evidence="2 3">
    <name type="scientific">Ditylenchus dipsaci</name>
    <dbReference type="NCBI Taxonomy" id="166011"/>
    <lineage>
        <taxon>Eukaryota</taxon>
        <taxon>Metazoa</taxon>
        <taxon>Ecdysozoa</taxon>
        <taxon>Nematoda</taxon>
        <taxon>Chromadorea</taxon>
        <taxon>Rhabditida</taxon>
        <taxon>Tylenchina</taxon>
        <taxon>Tylenchomorpha</taxon>
        <taxon>Sphaerularioidea</taxon>
        <taxon>Anguinidae</taxon>
        <taxon>Anguininae</taxon>
        <taxon>Ditylenchus</taxon>
    </lineage>
</organism>
<name>A0A915CM82_9BILA</name>
<dbReference type="Proteomes" id="UP000887574">
    <property type="component" value="Unplaced"/>
</dbReference>
<dbReference type="WBParaSite" id="jg10120">
    <property type="protein sequence ID" value="jg10120"/>
    <property type="gene ID" value="jg10120"/>
</dbReference>
<feature type="transmembrane region" description="Helical" evidence="1">
    <location>
        <begin position="248"/>
        <end position="276"/>
    </location>
</feature>